<dbReference type="OrthoDB" id="3638028at2"/>
<dbReference type="RefSeq" id="WP_145634470.1">
    <property type="nucleotide sequence ID" value="NZ_VIWP01000002.1"/>
</dbReference>
<gene>
    <name evidence="1" type="ORF">FHW37_102328</name>
</gene>
<keyword evidence="1" id="KW-0418">Kinase</keyword>
<name>A0A561R250_9HYPH</name>
<dbReference type="Gene3D" id="3.90.1200.10">
    <property type="match status" value="1"/>
</dbReference>
<evidence type="ECO:0000313" key="1">
    <source>
        <dbReference type="EMBL" id="TWF56690.1"/>
    </source>
</evidence>
<dbReference type="SUPFAM" id="SSF56112">
    <property type="entry name" value="Protein kinase-like (PK-like)"/>
    <property type="match status" value="1"/>
</dbReference>
<dbReference type="Proteomes" id="UP000320653">
    <property type="component" value="Unassembled WGS sequence"/>
</dbReference>
<comment type="caution">
    <text evidence="1">The sequence shown here is derived from an EMBL/GenBank/DDBJ whole genome shotgun (WGS) entry which is preliminary data.</text>
</comment>
<protein>
    <submittedName>
        <fullName evidence="1">Streptomycin 6-kinase</fullName>
    </submittedName>
</protein>
<dbReference type="InterPro" id="IPR006748">
    <property type="entry name" value="NH2Glyco/OHUrea_AB-resist_kin"/>
</dbReference>
<dbReference type="GO" id="GO:0016773">
    <property type="term" value="F:phosphotransferase activity, alcohol group as acceptor"/>
    <property type="evidence" value="ECO:0007669"/>
    <property type="project" value="InterPro"/>
</dbReference>
<dbReference type="InterPro" id="IPR011009">
    <property type="entry name" value="Kinase-like_dom_sf"/>
</dbReference>
<reference evidence="1 2" key="1">
    <citation type="submission" date="2019-06" db="EMBL/GenBank/DDBJ databases">
        <title>Sorghum-associated microbial communities from plants grown in Nebraska, USA.</title>
        <authorList>
            <person name="Schachtman D."/>
        </authorList>
    </citation>
    <scope>NUCLEOTIDE SEQUENCE [LARGE SCALE GENOMIC DNA]</scope>
    <source>
        <strain evidence="1 2">1225</strain>
    </source>
</reference>
<dbReference type="EMBL" id="VIWP01000002">
    <property type="protein sequence ID" value="TWF56690.1"/>
    <property type="molecule type" value="Genomic_DNA"/>
</dbReference>
<dbReference type="AlphaFoldDB" id="A0A561R250"/>
<proteinExistence type="predicted"/>
<dbReference type="Pfam" id="PF04655">
    <property type="entry name" value="APH_6_hur"/>
    <property type="match status" value="1"/>
</dbReference>
<sequence length="288" mass="31323">MNRTAPAFPDDLLERWGVRNAELVADTRSSGVYRVRLADGSYAIAKLLKPSGLHEMPGMDFLAWRAGLGAAKLLDRHDTACLLEDAGTLTLRQYRQSQGEAAANAVIADLVKNLHAPSPEKPPAGLVPLERHFRSLFEGAARTEVSELSSVLRRCEKIAEALLQAQTDIRPLHGDLHHDNIVGDTGRGWLAIDPQGLWGDPAYDVANIFGNPDGAFAEIIEPARIMTLARLFSEILGCSKEKILRYAAAHAGLSVCWSMENGDTLSRGGNAFERFTFAKVVMPLVGEA</sequence>
<dbReference type="GO" id="GO:0016301">
    <property type="term" value="F:kinase activity"/>
    <property type="evidence" value="ECO:0007669"/>
    <property type="project" value="UniProtKB-KW"/>
</dbReference>
<keyword evidence="2" id="KW-1185">Reference proteome</keyword>
<accession>A0A561R250</accession>
<dbReference type="GO" id="GO:0019748">
    <property type="term" value="P:secondary metabolic process"/>
    <property type="evidence" value="ECO:0007669"/>
    <property type="project" value="InterPro"/>
</dbReference>
<keyword evidence="1" id="KW-0808">Transferase</keyword>
<evidence type="ECO:0000313" key="2">
    <source>
        <dbReference type="Proteomes" id="UP000320653"/>
    </source>
</evidence>
<organism evidence="1 2">
    <name type="scientific">Neorhizobium alkalisoli</name>
    <dbReference type="NCBI Taxonomy" id="528178"/>
    <lineage>
        <taxon>Bacteria</taxon>
        <taxon>Pseudomonadati</taxon>
        <taxon>Pseudomonadota</taxon>
        <taxon>Alphaproteobacteria</taxon>
        <taxon>Hyphomicrobiales</taxon>
        <taxon>Rhizobiaceae</taxon>
        <taxon>Rhizobium/Agrobacterium group</taxon>
        <taxon>Neorhizobium</taxon>
    </lineage>
</organism>